<keyword evidence="4 6" id="KW-1133">Transmembrane helix</keyword>
<feature type="transmembrane region" description="Helical" evidence="6">
    <location>
        <begin position="139"/>
        <end position="157"/>
    </location>
</feature>
<accession>X0VDI4</accession>
<comment type="caution">
    <text evidence="7">The sequence shown here is derived from an EMBL/GenBank/DDBJ whole genome shotgun (WGS) entry which is preliminary data.</text>
</comment>
<evidence type="ECO:0000256" key="1">
    <source>
        <dbReference type="ARBA" id="ARBA00022475"/>
    </source>
</evidence>
<evidence type="ECO:0000256" key="6">
    <source>
        <dbReference type="SAM" id="Phobius"/>
    </source>
</evidence>
<dbReference type="GO" id="GO:0042158">
    <property type="term" value="P:lipoprotein biosynthetic process"/>
    <property type="evidence" value="ECO:0007669"/>
    <property type="project" value="InterPro"/>
</dbReference>
<keyword evidence="1" id="KW-1003">Cell membrane</keyword>
<dbReference type="AlphaFoldDB" id="X0VDI4"/>
<dbReference type="PANTHER" id="PTHR30589">
    <property type="entry name" value="PROLIPOPROTEIN DIACYLGLYCERYL TRANSFERASE"/>
    <property type="match status" value="1"/>
</dbReference>
<keyword evidence="2" id="KW-0808">Transferase</keyword>
<proteinExistence type="predicted"/>
<dbReference type="EMBL" id="BARS01012284">
    <property type="protein sequence ID" value="GAF98615.1"/>
    <property type="molecule type" value="Genomic_DNA"/>
</dbReference>
<name>X0VDI4_9ZZZZ</name>
<evidence type="ECO:0000313" key="7">
    <source>
        <dbReference type="EMBL" id="GAF98615.1"/>
    </source>
</evidence>
<keyword evidence="3 6" id="KW-0812">Transmembrane</keyword>
<protein>
    <recommendedName>
        <fullName evidence="8">Prolipoprotein diacylglyceryl transferase</fullName>
    </recommendedName>
</protein>
<dbReference type="InterPro" id="IPR001640">
    <property type="entry name" value="Lgt"/>
</dbReference>
<dbReference type="GO" id="GO:0005886">
    <property type="term" value="C:plasma membrane"/>
    <property type="evidence" value="ECO:0007669"/>
    <property type="project" value="InterPro"/>
</dbReference>
<feature type="non-terminal residue" evidence="7">
    <location>
        <position position="1"/>
    </location>
</feature>
<feature type="transmembrane region" description="Helical" evidence="6">
    <location>
        <begin position="83"/>
        <end position="100"/>
    </location>
</feature>
<dbReference type="GO" id="GO:0008961">
    <property type="term" value="F:phosphatidylglycerol-prolipoprotein diacylglyceryl transferase activity"/>
    <property type="evidence" value="ECO:0007669"/>
    <property type="project" value="InterPro"/>
</dbReference>
<feature type="transmembrane region" description="Helical" evidence="6">
    <location>
        <begin position="107"/>
        <end position="127"/>
    </location>
</feature>
<evidence type="ECO:0000256" key="5">
    <source>
        <dbReference type="ARBA" id="ARBA00023136"/>
    </source>
</evidence>
<dbReference type="Pfam" id="PF01790">
    <property type="entry name" value="LGT"/>
    <property type="match status" value="1"/>
</dbReference>
<gene>
    <name evidence="7" type="ORF">S01H1_21957</name>
</gene>
<evidence type="ECO:0000256" key="4">
    <source>
        <dbReference type="ARBA" id="ARBA00022989"/>
    </source>
</evidence>
<sequence>SVYGAVIGAMAAVLIYAWVKKLSFWQLGDVAAPGALLGQAIGRIGCILNGCCYGLPTSVPWAVIYTNPRSYAPLGVPFHPTQIYHLLWNLVAFGIIWGLRRQLKPQGSLFLSYLALYAVGDLGIRFVRVGEPFLFGMQQAQLIGIVILLVTVPWLTIRMWRARSATLVSESLSEVSPPEQNRGD</sequence>
<reference evidence="7" key="1">
    <citation type="journal article" date="2014" name="Front. Microbiol.">
        <title>High frequency of phylogenetically diverse reductive dehalogenase-homologous genes in deep subseafloor sedimentary metagenomes.</title>
        <authorList>
            <person name="Kawai M."/>
            <person name="Futagami T."/>
            <person name="Toyoda A."/>
            <person name="Takaki Y."/>
            <person name="Nishi S."/>
            <person name="Hori S."/>
            <person name="Arai W."/>
            <person name="Tsubouchi T."/>
            <person name="Morono Y."/>
            <person name="Uchiyama I."/>
            <person name="Ito T."/>
            <person name="Fujiyama A."/>
            <person name="Inagaki F."/>
            <person name="Takami H."/>
        </authorList>
    </citation>
    <scope>NUCLEOTIDE SEQUENCE</scope>
    <source>
        <strain evidence="7">Expedition CK06-06</strain>
    </source>
</reference>
<evidence type="ECO:0000256" key="2">
    <source>
        <dbReference type="ARBA" id="ARBA00022679"/>
    </source>
</evidence>
<dbReference type="PANTHER" id="PTHR30589:SF0">
    <property type="entry name" value="PHOSPHATIDYLGLYCEROL--PROLIPOPROTEIN DIACYLGLYCERYL TRANSFERASE"/>
    <property type="match status" value="1"/>
</dbReference>
<organism evidence="7">
    <name type="scientific">marine sediment metagenome</name>
    <dbReference type="NCBI Taxonomy" id="412755"/>
    <lineage>
        <taxon>unclassified sequences</taxon>
        <taxon>metagenomes</taxon>
        <taxon>ecological metagenomes</taxon>
    </lineage>
</organism>
<evidence type="ECO:0000256" key="3">
    <source>
        <dbReference type="ARBA" id="ARBA00022692"/>
    </source>
</evidence>
<keyword evidence="5 6" id="KW-0472">Membrane</keyword>
<evidence type="ECO:0008006" key="8">
    <source>
        <dbReference type="Google" id="ProtNLM"/>
    </source>
</evidence>